<dbReference type="GO" id="GO:0042147">
    <property type="term" value="P:retrograde transport, endosome to Golgi"/>
    <property type="evidence" value="ECO:0007669"/>
    <property type="project" value="UniProtKB-UniRule"/>
</dbReference>
<keyword evidence="2" id="KW-0653">Protein transport</keyword>
<feature type="compositionally biased region" description="Low complexity" evidence="3">
    <location>
        <begin position="1"/>
        <end position="27"/>
    </location>
</feature>
<gene>
    <name evidence="4" type="ORF">OHK93_000290</name>
</gene>
<evidence type="ECO:0000256" key="3">
    <source>
        <dbReference type="SAM" id="MobiDB-lite"/>
    </source>
</evidence>
<name>A0AA43QEK7_9LECA</name>
<dbReference type="GO" id="GO:0000938">
    <property type="term" value="C:GARP complex"/>
    <property type="evidence" value="ECO:0007669"/>
    <property type="project" value="UniProtKB-UniRule"/>
</dbReference>
<dbReference type="GO" id="GO:0015031">
    <property type="term" value="P:protein transport"/>
    <property type="evidence" value="ECO:0007669"/>
    <property type="project" value="UniProtKB-UniRule"/>
</dbReference>
<dbReference type="GO" id="GO:0016020">
    <property type="term" value="C:membrane"/>
    <property type="evidence" value="ECO:0007669"/>
    <property type="project" value="TreeGrafter"/>
</dbReference>
<organism evidence="4 5">
    <name type="scientific">Ramalina farinacea</name>
    <dbReference type="NCBI Taxonomy" id="258253"/>
    <lineage>
        <taxon>Eukaryota</taxon>
        <taxon>Fungi</taxon>
        <taxon>Dikarya</taxon>
        <taxon>Ascomycota</taxon>
        <taxon>Pezizomycotina</taxon>
        <taxon>Lecanoromycetes</taxon>
        <taxon>OSLEUM clade</taxon>
        <taxon>Lecanoromycetidae</taxon>
        <taxon>Lecanorales</taxon>
        <taxon>Lecanorineae</taxon>
        <taxon>Ramalinaceae</taxon>
        <taxon>Ramalina</taxon>
    </lineage>
</organism>
<dbReference type="PANTHER" id="PTHR15954">
    <property type="entry name" value="VACUOLAR PROTEIN SORTING-ASSOCIATED PROTEIN 51 HOMOLOG"/>
    <property type="match status" value="1"/>
</dbReference>
<sequence length="251" mass="27206">MSTVTSPTSSRTASPARAPARNRANKAALRDYYGLKATAPAPPPDTASSNDSQPRTDNDESNNEIPDSELDTPGFDADAYVRNLLATQGLAGVLKAEGTLIGEIKSLDGEKKALVYDNYSKLITATDTIRRMRENMGPLTPSESALSPAVAHIAEMTAELATASRRGIDGSSGVIKNEAPEAMETKRRQRETVRWVLATPRRLEEFLKSGDRSAAESDWTEVEALLEKWENVRGVKEVRVACEKVMALSGD</sequence>
<comment type="similarity">
    <text evidence="1 2">Belongs to the VPS51 family.</text>
</comment>
<keyword evidence="2" id="KW-0813">Transport</keyword>
<dbReference type="GO" id="GO:0048193">
    <property type="term" value="P:Golgi vesicle transport"/>
    <property type="evidence" value="ECO:0007669"/>
    <property type="project" value="TreeGrafter"/>
</dbReference>
<dbReference type="GO" id="GO:0007030">
    <property type="term" value="P:Golgi organization"/>
    <property type="evidence" value="ECO:0007669"/>
    <property type="project" value="UniProtKB-UniRule"/>
</dbReference>
<keyword evidence="2" id="KW-0333">Golgi apparatus</keyword>
<dbReference type="GO" id="GO:0006869">
    <property type="term" value="P:lipid transport"/>
    <property type="evidence" value="ECO:0007669"/>
    <property type="project" value="UniProtKB-UniRule"/>
</dbReference>
<comment type="caution">
    <text evidence="4">The sequence shown here is derived from an EMBL/GenBank/DDBJ whole genome shotgun (WGS) entry which is preliminary data.</text>
</comment>
<keyword evidence="5" id="KW-1185">Reference proteome</keyword>
<dbReference type="GO" id="GO:1990745">
    <property type="term" value="C:EARP complex"/>
    <property type="evidence" value="ECO:0007669"/>
    <property type="project" value="TreeGrafter"/>
</dbReference>
<feature type="compositionally biased region" description="Acidic residues" evidence="3">
    <location>
        <begin position="59"/>
        <end position="70"/>
    </location>
</feature>
<feature type="region of interest" description="Disordered" evidence="3">
    <location>
        <begin position="1"/>
        <end position="74"/>
    </location>
</feature>
<dbReference type="GO" id="GO:0005829">
    <property type="term" value="C:cytosol"/>
    <property type="evidence" value="ECO:0007669"/>
    <property type="project" value="GOC"/>
</dbReference>
<dbReference type="AlphaFoldDB" id="A0AA43QEK7"/>
<dbReference type="PANTHER" id="PTHR15954:SF4">
    <property type="entry name" value="VACUOLAR PROTEIN SORTING-ASSOCIATED PROTEIN 51 HOMOLOG"/>
    <property type="match status" value="1"/>
</dbReference>
<dbReference type="InterPro" id="IPR014812">
    <property type="entry name" value="Vps51"/>
</dbReference>
<accession>A0AA43QEK7</accession>
<protein>
    <recommendedName>
        <fullName evidence="2">Vacuolar protein sorting-associated protein 51 homolog</fullName>
    </recommendedName>
</protein>
<keyword evidence="2" id="KW-0445">Lipid transport</keyword>
<dbReference type="EMBL" id="JAPUFD010000001">
    <property type="protein sequence ID" value="MDI1485155.1"/>
    <property type="molecule type" value="Genomic_DNA"/>
</dbReference>
<comment type="subunit">
    <text evidence="2">Component of the Golgi-associated retrograde protein (GARP) complex.</text>
</comment>
<dbReference type="Proteomes" id="UP001161017">
    <property type="component" value="Unassembled WGS sequence"/>
</dbReference>
<dbReference type="Pfam" id="PF08700">
    <property type="entry name" value="VPS51_Exo84_N"/>
    <property type="match status" value="1"/>
</dbReference>
<evidence type="ECO:0000313" key="5">
    <source>
        <dbReference type="Proteomes" id="UP001161017"/>
    </source>
</evidence>
<comment type="function">
    <text evidence="2">Acts as component of the GARP complex that is involved in retrograde transport from early and late endosomes to the trans-Golgi network (TGN).</text>
</comment>
<proteinExistence type="inferred from homology"/>
<dbReference type="GO" id="GO:0032456">
    <property type="term" value="P:endocytic recycling"/>
    <property type="evidence" value="ECO:0007669"/>
    <property type="project" value="TreeGrafter"/>
</dbReference>
<evidence type="ECO:0000313" key="4">
    <source>
        <dbReference type="EMBL" id="MDI1485155.1"/>
    </source>
</evidence>
<comment type="subcellular location">
    <subcellularLocation>
        <location evidence="2">Golgi apparatus</location>
        <location evidence="2">trans-Golgi network</location>
    </subcellularLocation>
</comment>
<evidence type="ECO:0000256" key="2">
    <source>
        <dbReference type="RuleBase" id="RU368010"/>
    </source>
</evidence>
<evidence type="ECO:0000256" key="1">
    <source>
        <dbReference type="ARBA" id="ARBA00006080"/>
    </source>
</evidence>
<reference evidence="4" key="1">
    <citation type="journal article" date="2023" name="Genome Biol. Evol.">
        <title>First Whole Genome Sequence and Flow Cytometry Genome Size Data for the Lichen-Forming Fungus Ramalina farinacea (Ascomycota).</title>
        <authorList>
            <person name="Llewellyn T."/>
            <person name="Mian S."/>
            <person name="Hill R."/>
            <person name="Leitch I.J."/>
            <person name="Gaya E."/>
        </authorList>
    </citation>
    <scope>NUCLEOTIDE SEQUENCE</scope>
    <source>
        <strain evidence="4">LIQ254RAFAR</strain>
    </source>
</reference>